<dbReference type="OrthoDB" id="9781005at2"/>
<sequence>MHDLTFHSDQSYYYQHCSIVELLKAHNVSQSMSRKSNCLNNALMENLFGLLKQEMFYEKVFESYKALEKEIHEYVKFYNHNWIKTKLKGMSSVQYREHTLESA</sequence>
<dbReference type="PANTHER" id="PTHR46889">
    <property type="entry name" value="TRANSPOSASE INSF FOR INSERTION SEQUENCE IS3B-RELATED"/>
    <property type="match status" value="1"/>
</dbReference>
<feature type="domain" description="Integrase catalytic" evidence="1">
    <location>
        <begin position="45"/>
        <end position="100"/>
    </location>
</feature>
<protein>
    <submittedName>
        <fullName evidence="2">IS3 family transposase</fullName>
    </submittedName>
</protein>
<dbReference type="GO" id="GO:0015074">
    <property type="term" value="P:DNA integration"/>
    <property type="evidence" value="ECO:0007669"/>
    <property type="project" value="InterPro"/>
</dbReference>
<dbReference type="SUPFAM" id="SSF53098">
    <property type="entry name" value="Ribonuclease H-like"/>
    <property type="match status" value="1"/>
</dbReference>
<dbReference type="RefSeq" id="WP_160652807.1">
    <property type="nucleotide sequence ID" value="NZ_JBHRWU010000001.1"/>
</dbReference>
<accession>A0A6N8TXJ3</accession>
<dbReference type="InterPro" id="IPR036397">
    <property type="entry name" value="RNaseH_sf"/>
</dbReference>
<dbReference type="Pfam" id="PF13333">
    <property type="entry name" value="rve_2"/>
    <property type="match status" value="1"/>
</dbReference>
<name>A0A6N8TXJ3_9STAP</name>
<dbReference type="Gene3D" id="3.30.420.10">
    <property type="entry name" value="Ribonuclease H-like superfamily/Ribonuclease H"/>
    <property type="match status" value="1"/>
</dbReference>
<dbReference type="PANTHER" id="PTHR46889:SF4">
    <property type="entry name" value="TRANSPOSASE INSO FOR INSERTION SEQUENCE ELEMENT IS911B-RELATED"/>
    <property type="match status" value="1"/>
</dbReference>
<gene>
    <name evidence="2" type="ORF">GQ671_03615</name>
</gene>
<dbReference type="AlphaFoldDB" id="A0A6N8TXJ3"/>
<dbReference type="EMBL" id="WUUK01000001">
    <property type="protein sequence ID" value="MXQ50393.1"/>
    <property type="molecule type" value="Genomic_DNA"/>
</dbReference>
<comment type="caution">
    <text evidence="2">The sequence shown here is derived from an EMBL/GenBank/DDBJ whole genome shotgun (WGS) entry which is preliminary data.</text>
</comment>
<reference evidence="2 3" key="1">
    <citation type="submission" date="2019-12" db="EMBL/GenBank/DDBJ databases">
        <title>Salinicoccus cyprini sp. nov., isolated from gastro-intestinal tract of mirror carp, Cyprinus carpio var. specularis, collected from Gobind Sagar Reservoir, Himachal Pradesh, India.</title>
        <authorList>
            <person name="Talwar C."/>
            <person name="Singh A.K."/>
            <person name="Lal R."/>
            <person name="Negi R.K."/>
        </authorList>
    </citation>
    <scope>NUCLEOTIDE SEQUENCE [LARGE SCALE GENOMIC DNA]</scope>
    <source>
        <strain evidence="2 3">J-82</strain>
    </source>
</reference>
<evidence type="ECO:0000259" key="1">
    <source>
        <dbReference type="Pfam" id="PF13333"/>
    </source>
</evidence>
<dbReference type="InterPro" id="IPR050900">
    <property type="entry name" value="Transposase_IS3/IS150/IS904"/>
</dbReference>
<organism evidence="2 3">
    <name type="scientific">Salinicoccus hispanicus</name>
    <dbReference type="NCBI Taxonomy" id="157225"/>
    <lineage>
        <taxon>Bacteria</taxon>
        <taxon>Bacillati</taxon>
        <taxon>Bacillota</taxon>
        <taxon>Bacilli</taxon>
        <taxon>Bacillales</taxon>
        <taxon>Staphylococcaceae</taxon>
        <taxon>Salinicoccus</taxon>
    </lineage>
</organism>
<evidence type="ECO:0000313" key="2">
    <source>
        <dbReference type="EMBL" id="MXQ50393.1"/>
    </source>
</evidence>
<dbReference type="Proteomes" id="UP000436284">
    <property type="component" value="Unassembled WGS sequence"/>
</dbReference>
<dbReference type="GO" id="GO:0003676">
    <property type="term" value="F:nucleic acid binding"/>
    <property type="evidence" value="ECO:0007669"/>
    <property type="project" value="InterPro"/>
</dbReference>
<evidence type="ECO:0000313" key="3">
    <source>
        <dbReference type="Proteomes" id="UP000436284"/>
    </source>
</evidence>
<dbReference type="InterPro" id="IPR001584">
    <property type="entry name" value="Integrase_cat-core"/>
</dbReference>
<keyword evidence="3" id="KW-1185">Reference proteome</keyword>
<proteinExistence type="predicted"/>
<dbReference type="InterPro" id="IPR012337">
    <property type="entry name" value="RNaseH-like_sf"/>
</dbReference>